<accession>K9H2I8</accession>
<keyword evidence="4" id="KW-1185">Reference proteome</keyword>
<gene>
    <name evidence="3" type="ORF">C882_3543</name>
</gene>
<evidence type="ECO:0000313" key="3">
    <source>
        <dbReference type="EMBL" id="EKV31792.1"/>
    </source>
</evidence>
<dbReference type="STRING" id="1238182.C882_3543"/>
<feature type="signal peptide" evidence="1">
    <location>
        <begin position="1"/>
        <end position="19"/>
    </location>
</feature>
<name>K9H2I8_9PROT</name>
<dbReference type="Proteomes" id="UP000009881">
    <property type="component" value="Unassembled WGS sequence"/>
</dbReference>
<keyword evidence="1" id="KW-0732">Signal</keyword>
<reference evidence="3 4" key="1">
    <citation type="journal article" date="2013" name="Genome Announc.">
        <title>Draft Genome Sequence of an Alphaproteobacterium, Caenispirillum salinarum AK4(T), Isolated from a Solar Saltern.</title>
        <authorList>
            <person name="Khatri I."/>
            <person name="Singh A."/>
            <person name="Korpole S."/>
            <person name="Pinnaka A.K."/>
            <person name="Subramanian S."/>
        </authorList>
    </citation>
    <scope>NUCLEOTIDE SEQUENCE [LARGE SCALE GENOMIC DNA]</scope>
    <source>
        <strain evidence="3 4">AK4</strain>
    </source>
</reference>
<dbReference type="InterPro" id="IPR005546">
    <property type="entry name" value="Autotransporte_beta"/>
</dbReference>
<organism evidence="3 4">
    <name type="scientific">Caenispirillum salinarum AK4</name>
    <dbReference type="NCBI Taxonomy" id="1238182"/>
    <lineage>
        <taxon>Bacteria</taxon>
        <taxon>Pseudomonadati</taxon>
        <taxon>Pseudomonadota</taxon>
        <taxon>Alphaproteobacteria</taxon>
        <taxon>Rhodospirillales</taxon>
        <taxon>Novispirillaceae</taxon>
        <taxon>Caenispirillum</taxon>
    </lineage>
</organism>
<dbReference type="PROSITE" id="PS51208">
    <property type="entry name" value="AUTOTRANSPORTER"/>
    <property type="match status" value="1"/>
</dbReference>
<dbReference type="NCBIfam" id="TIGR01414">
    <property type="entry name" value="autotrans_barl"/>
    <property type="match status" value="1"/>
</dbReference>
<dbReference type="Gene3D" id="2.160.20.160">
    <property type="match status" value="2"/>
</dbReference>
<evidence type="ECO:0000313" key="4">
    <source>
        <dbReference type="Proteomes" id="UP000009881"/>
    </source>
</evidence>
<protein>
    <recommendedName>
        <fullName evidence="2">Autotransporter domain-containing protein</fullName>
    </recommendedName>
</protein>
<dbReference type="eggNOG" id="COG4625">
    <property type="taxonomic scope" value="Bacteria"/>
</dbReference>
<dbReference type="GO" id="GO:0019867">
    <property type="term" value="C:outer membrane"/>
    <property type="evidence" value="ECO:0007669"/>
    <property type="project" value="InterPro"/>
</dbReference>
<dbReference type="EMBL" id="ANHY01000005">
    <property type="protein sequence ID" value="EKV31792.1"/>
    <property type="molecule type" value="Genomic_DNA"/>
</dbReference>
<dbReference type="SUPFAM" id="SSF103515">
    <property type="entry name" value="Autotransporter"/>
    <property type="match status" value="1"/>
</dbReference>
<dbReference type="Pfam" id="PF03797">
    <property type="entry name" value="Autotransporter"/>
    <property type="match status" value="1"/>
</dbReference>
<dbReference type="PATRIC" id="fig|1238182.3.peg.1214"/>
<dbReference type="InterPro" id="IPR006315">
    <property type="entry name" value="OM_autotransptr_brl_dom"/>
</dbReference>
<proteinExistence type="predicted"/>
<sequence>MSVIALTVCVSIPAQPAAAACVDQANDDVVCSGTTAPGTDKPLPAGSALFNQAGAATTFTGAGINSGADNQAVVNLGDGIPKPDIYSGEPTYADLLSNAQAGATGNGGTINSAISLGGDTDHLVNFGAITGAVDMGSGNDEVFLGKGSTLNGGLSMGDGNDFVYAAGTVDTVDLGNGSENWLVVGGAASGLTDALAQDIPNIGQMNDDAPTMAPVLLGLTATPTATGHVTGGVTGGNDRDEVYNLGTIDGGVNLGAGDGFVYNAGALNGTVDLSQAGTSNDIAAEVLNFGTITGDVRMAGGESIFFNLAAVPDLLAGITADNVPMDQDPLVDVMLLSEPAGTLSGTVNGSIISGTGQFEVFNLGTVTGVVDGRVGTKGMLVVNRGLIDASGAGNVAVLGQSNAVATQWHTPEDEVVNVGTITGDVQLGDQDNIFVNGQRTATFRDAYVAVVGSDGSGGDDTAIRAMFNTAQDLSKGGVLTGSYTGGTGEDTVANFGRITGTVTTGAGNDLVANAGEIGGAVDLGAGDDEYVHGYGSSVPGVDGNTGRDTLTVAGPGGTVDLSLFSNFEVYNVGAGWQTAQVDFSGTNDARTVDLSSTVTGAVTMGGGDDTVGLKDGASIGGPIDGGHGTNTLNLQGGGEINTEIKNFATLKLEDPAPQPSKRWKLNGKVTVDKAEINAGGLAVNGTMTTTGGVTVGGNGILGGSGTIVGDITDRGRLAPGNSIGTITNTGNYTKSGVYEVEIDPNGTSDKLSVTGTLTIDPAATVFVTAETPTGATTKKTWTAADFQDTTTYTIAQAGAVTGTFASVTDDFLFLNPALSYNGTTVTLTMEKIADIREVVPGIASDRANAVNELLQSGVAPGFLEARSGDEKTWNGESAAVAVSASGQATGQFTGAMGAASASGRAAGAGAGVNTGDVMAAEDGGIFRSGSLWLAGLGSWGEVDGDASAAGYGSRTWGLSAGADTPVTDDLLVGVALGYAGTNVDSDLAGTETDVDSYQLGIYGTWTQGPWYANGTVFYGRHAYDSERLVVSGGNAQTASADYNANEYGAGVEVGRTFAASGLEVQPYAGLDVSLLDRESFTESGLTGALAGADLAFDSETYTTGRASAGLRVAYPYTSQGGWRVVPTAEVGVAHRFGDTDGSATARFTGGTTDFTVSGPDVNNTVGVLGLGLSTNSDSMGLFVDYGGEFNAEQTQHTVNGGIVFRW</sequence>
<dbReference type="SMART" id="SM00869">
    <property type="entry name" value="Autotransporter"/>
    <property type="match status" value="1"/>
</dbReference>
<dbReference type="Gene3D" id="2.40.128.130">
    <property type="entry name" value="Autotransporter beta-domain"/>
    <property type="match status" value="1"/>
</dbReference>
<evidence type="ECO:0000259" key="2">
    <source>
        <dbReference type="PROSITE" id="PS51208"/>
    </source>
</evidence>
<feature type="domain" description="Autotransporter" evidence="2">
    <location>
        <begin position="924"/>
        <end position="1206"/>
    </location>
</feature>
<dbReference type="InterPro" id="IPR036709">
    <property type="entry name" value="Autotransporte_beta_dom_sf"/>
</dbReference>
<comment type="caution">
    <text evidence="3">The sequence shown here is derived from an EMBL/GenBank/DDBJ whole genome shotgun (WGS) entry which is preliminary data.</text>
</comment>
<dbReference type="AlphaFoldDB" id="K9H2I8"/>
<feature type="chain" id="PRO_5003929908" description="Autotransporter domain-containing protein" evidence="1">
    <location>
        <begin position="20"/>
        <end position="1206"/>
    </location>
</feature>
<evidence type="ECO:0000256" key="1">
    <source>
        <dbReference type="SAM" id="SignalP"/>
    </source>
</evidence>